<sequence length="492" mass="54268">MSTEPKRNPDGTIDRGELLRQWHRQVFKLLSKAIDAEEDPSPESQAHAIGLYQDGISAINHALNVPIDKTTPDYDRLQALRDKMIENKAQATSRIKALREKTAPAQKGLTDSLVDMMPAWLRANFRERSKSTSGDAAPVSSATDRPKAVVPPRRTASTSPVITRPAAAMKKKDTTRGKAGSKQGKDAAKKSEKRFSGVDTRLAQLILDEVLQTDTGVTMDDVIGLKKAKEALREIVIWPALRPELFQGLRAPAKGLLLFGPPGNGKTMLAKAVAHSAQCTFFNISASSLTSKWVGESEKLVRALFAMARELQPSIVFIDEIDSIMTTRTAQENEASRRLKTEMLLQLDGVSSKKDDRILVMGATNVPEELDHAIIRRLTTRIFVPMPDLEMRKGLLKKLLSKVPHKISDREFQALAGMAEGYSCSDISALARDAALNPTRELGERLVTVSADSIRPVNAGDVRDAFARVRRSVPADAVQKMEQWNRLYGFQT</sequence>
<keyword evidence="5" id="KW-0413">Isomerase</keyword>
<keyword evidence="1" id="KW-0493">Microtubule</keyword>
<feature type="domain" description="MIT" evidence="12">
    <location>
        <begin position="19"/>
        <end position="97"/>
    </location>
</feature>
<dbReference type="FunFam" id="3.40.50.300:FF:000093">
    <property type="entry name" value="Fidgetin-like 1"/>
    <property type="match status" value="1"/>
</dbReference>
<dbReference type="KEGG" id="sre:PTSG_01563"/>
<dbReference type="Proteomes" id="UP000007799">
    <property type="component" value="Unassembled WGS sequence"/>
</dbReference>
<dbReference type="SMART" id="SM00745">
    <property type="entry name" value="MIT"/>
    <property type="match status" value="1"/>
</dbReference>
<dbReference type="Pfam" id="PF17862">
    <property type="entry name" value="AAA_lid_3"/>
    <property type="match status" value="1"/>
</dbReference>
<feature type="region of interest" description="Disordered" evidence="10">
    <location>
        <begin position="126"/>
        <end position="193"/>
    </location>
</feature>
<dbReference type="InterPro" id="IPR003593">
    <property type="entry name" value="AAA+_ATPase"/>
</dbReference>
<dbReference type="GO" id="GO:0005524">
    <property type="term" value="F:ATP binding"/>
    <property type="evidence" value="ECO:0007669"/>
    <property type="project" value="UniProtKB-KW"/>
</dbReference>
<dbReference type="Gene3D" id="3.40.50.300">
    <property type="entry name" value="P-loop containing nucleotide triphosphate hydrolases"/>
    <property type="match status" value="1"/>
</dbReference>
<dbReference type="InterPro" id="IPR027417">
    <property type="entry name" value="P-loop_NTPase"/>
</dbReference>
<dbReference type="OMA" id="KMATERI"/>
<feature type="coiled-coil region" evidence="9">
    <location>
        <begin position="74"/>
        <end position="101"/>
    </location>
</feature>
<reference evidence="13" key="1">
    <citation type="submission" date="2009-08" db="EMBL/GenBank/DDBJ databases">
        <title>Annotation of Salpingoeca rosetta.</title>
        <authorList>
            <consortium name="The Broad Institute Genome Sequencing Platform"/>
            <person name="Russ C."/>
            <person name="Cuomo C."/>
            <person name="Burger G."/>
            <person name="Gray M.W."/>
            <person name="Holland P.W.H."/>
            <person name="King N."/>
            <person name="Lang F.B.F."/>
            <person name="Roger A.J."/>
            <person name="Ruiz-Trillo I."/>
            <person name="Young S.K."/>
            <person name="Zeng Q."/>
            <person name="Gargeya S."/>
            <person name="Alvarado L."/>
            <person name="Berlin A."/>
            <person name="Chapman S.B."/>
            <person name="Chen Z."/>
            <person name="Freedman E."/>
            <person name="Gellesch M."/>
            <person name="Goldberg J."/>
            <person name="Griggs A."/>
            <person name="Gujja S."/>
            <person name="Heilman E."/>
            <person name="Heiman D."/>
            <person name="Howarth C."/>
            <person name="Mehta T."/>
            <person name="Neiman D."/>
            <person name="Pearson M."/>
            <person name="Roberts A."/>
            <person name="Saif S."/>
            <person name="Shea T."/>
            <person name="Shenoy N."/>
            <person name="Sisk P."/>
            <person name="Stolte C."/>
            <person name="Sykes S."/>
            <person name="White J."/>
            <person name="Yandava C."/>
            <person name="Haas B."/>
            <person name="Nusbaum C."/>
            <person name="Birren B."/>
        </authorList>
    </citation>
    <scope>NUCLEOTIDE SEQUENCE [LARGE SCALE GENOMIC DNA]</scope>
    <source>
        <strain evidence="13">ATCC 50818</strain>
    </source>
</reference>
<dbReference type="eggNOG" id="KOG0740">
    <property type="taxonomic scope" value="Eukaryota"/>
</dbReference>
<dbReference type="InterPro" id="IPR007330">
    <property type="entry name" value="MIT_dom"/>
</dbReference>
<evidence type="ECO:0000256" key="5">
    <source>
        <dbReference type="ARBA" id="ARBA00023235"/>
    </source>
</evidence>
<dbReference type="InParanoid" id="F2U0Q3"/>
<evidence type="ECO:0000313" key="14">
    <source>
        <dbReference type="Proteomes" id="UP000007799"/>
    </source>
</evidence>
<organism evidence="14">
    <name type="scientific">Salpingoeca rosetta (strain ATCC 50818 / BSB-021)</name>
    <dbReference type="NCBI Taxonomy" id="946362"/>
    <lineage>
        <taxon>Eukaryota</taxon>
        <taxon>Choanoflagellata</taxon>
        <taxon>Craspedida</taxon>
        <taxon>Salpingoecidae</taxon>
        <taxon>Salpingoeca</taxon>
    </lineage>
</organism>
<keyword evidence="4" id="KW-0472">Membrane</keyword>
<keyword evidence="3 8" id="KW-0067">ATP-binding</keyword>
<gene>
    <name evidence="13" type="ORF">PTSG_01563</name>
</gene>
<protein>
    <recommendedName>
        <fullName evidence="7">microtubule-severing ATPase</fullName>
        <ecNumber evidence="7">5.6.1.1</ecNumber>
    </recommendedName>
</protein>
<evidence type="ECO:0000256" key="9">
    <source>
        <dbReference type="SAM" id="Coils"/>
    </source>
</evidence>
<keyword evidence="14" id="KW-1185">Reference proteome</keyword>
<dbReference type="PANTHER" id="PTHR23074:SF86">
    <property type="entry name" value="SPASTIN"/>
    <property type="match status" value="1"/>
</dbReference>
<dbReference type="SMART" id="SM00382">
    <property type="entry name" value="AAA"/>
    <property type="match status" value="1"/>
</dbReference>
<dbReference type="GO" id="GO:0005874">
    <property type="term" value="C:microtubule"/>
    <property type="evidence" value="ECO:0007669"/>
    <property type="project" value="UniProtKB-KW"/>
</dbReference>
<dbReference type="EC" id="5.6.1.1" evidence="7"/>
<dbReference type="PANTHER" id="PTHR23074">
    <property type="entry name" value="AAA DOMAIN-CONTAINING"/>
    <property type="match status" value="1"/>
</dbReference>
<evidence type="ECO:0000256" key="10">
    <source>
        <dbReference type="SAM" id="MobiDB-lite"/>
    </source>
</evidence>
<accession>F2U0Q3</accession>
<evidence type="ECO:0000313" key="13">
    <source>
        <dbReference type="EMBL" id="EGD80981.1"/>
    </source>
</evidence>
<dbReference type="FunCoup" id="F2U0Q3">
    <property type="interactions" value="1242"/>
</dbReference>
<dbReference type="FunFam" id="1.10.8.60:FF:000022">
    <property type="entry name" value="Fidgetin like 1"/>
    <property type="match status" value="1"/>
</dbReference>
<keyword evidence="2 8" id="KW-0547">Nucleotide-binding</keyword>
<dbReference type="EMBL" id="GL832958">
    <property type="protein sequence ID" value="EGD80981.1"/>
    <property type="molecule type" value="Genomic_DNA"/>
</dbReference>
<feature type="compositionally biased region" description="Basic and acidic residues" evidence="10">
    <location>
        <begin position="183"/>
        <end position="193"/>
    </location>
</feature>
<dbReference type="InterPro" id="IPR003960">
    <property type="entry name" value="ATPase_AAA_CS"/>
</dbReference>
<evidence type="ECO:0000256" key="4">
    <source>
        <dbReference type="ARBA" id="ARBA00023136"/>
    </source>
</evidence>
<dbReference type="GO" id="GO:0016887">
    <property type="term" value="F:ATP hydrolysis activity"/>
    <property type="evidence" value="ECO:0007669"/>
    <property type="project" value="InterPro"/>
</dbReference>
<dbReference type="Pfam" id="PF00004">
    <property type="entry name" value="AAA"/>
    <property type="match status" value="1"/>
</dbReference>
<dbReference type="InterPro" id="IPR050304">
    <property type="entry name" value="MT-severing_AAA_ATPase"/>
</dbReference>
<evidence type="ECO:0000259" key="12">
    <source>
        <dbReference type="SMART" id="SM00745"/>
    </source>
</evidence>
<proteinExistence type="inferred from homology"/>
<dbReference type="STRING" id="946362.F2U0Q3"/>
<dbReference type="RefSeq" id="XP_004997542.1">
    <property type="nucleotide sequence ID" value="XM_004997485.1"/>
</dbReference>
<dbReference type="Gene3D" id="1.20.58.80">
    <property type="entry name" value="Phosphotransferase system, lactose/cellobiose-type IIA subunit"/>
    <property type="match status" value="1"/>
</dbReference>
<evidence type="ECO:0000256" key="3">
    <source>
        <dbReference type="ARBA" id="ARBA00022840"/>
    </source>
</evidence>
<dbReference type="GeneID" id="16078137"/>
<feature type="domain" description="AAA+ ATPase" evidence="11">
    <location>
        <begin position="252"/>
        <end position="388"/>
    </location>
</feature>
<dbReference type="Gene3D" id="1.10.8.60">
    <property type="match status" value="1"/>
</dbReference>
<evidence type="ECO:0000259" key="11">
    <source>
        <dbReference type="SMART" id="SM00382"/>
    </source>
</evidence>
<evidence type="ECO:0000256" key="7">
    <source>
        <dbReference type="ARBA" id="ARBA00038871"/>
    </source>
</evidence>
<evidence type="ECO:0000256" key="2">
    <source>
        <dbReference type="ARBA" id="ARBA00022741"/>
    </source>
</evidence>
<dbReference type="SUPFAM" id="SSF52540">
    <property type="entry name" value="P-loop containing nucleoside triphosphate hydrolases"/>
    <property type="match status" value="1"/>
</dbReference>
<dbReference type="AlphaFoldDB" id="F2U0Q3"/>
<dbReference type="PROSITE" id="PS00674">
    <property type="entry name" value="AAA"/>
    <property type="match status" value="1"/>
</dbReference>
<evidence type="ECO:0000256" key="8">
    <source>
        <dbReference type="RuleBase" id="RU003651"/>
    </source>
</evidence>
<dbReference type="InterPro" id="IPR041569">
    <property type="entry name" value="AAA_lid_3"/>
</dbReference>
<name>F2U0Q3_SALR5</name>
<dbReference type="GO" id="GO:0008568">
    <property type="term" value="F:microtubule severing ATPase activity"/>
    <property type="evidence" value="ECO:0007669"/>
    <property type="project" value="UniProtKB-EC"/>
</dbReference>
<evidence type="ECO:0000256" key="1">
    <source>
        <dbReference type="ARBA" id="ARBA00022701"/>
    </source>
</evidence>
<keyword evidence="9" id="KW-0175">Coiled coil</keyword>
<dbReference type="InterPro" id="IPR003959">
    <property type="entry name" value="ATPase_AAA_core"/>
</dbReference>
<dbReference type="OrthoDB" id="10251136at2759"/>
<comment type="similarity">
    <text evidence="8">Belongs to the AAA ATPase family.</text>
</comment>
<comment type="catalytic activity">
    <reaction evidence="6">
        <text>n ATP + n H2O + a microtubule = n ADP + n phosphate + (n+1) alpha/beta tubulin heterodimers.</text>
        <dbReference type="EC" id="5.6.1.1"/>
    </reaction>
</comment>
<evidence type="ECO:0000256" key="6">
    <source>
        <dbReference type="ARBA" id="ARBA00036378"/>
    </source>
</evidence>